<sequence length="437" mass="49920">MSPAQQNQEPLVAPYLSPKVLAEIFRYVANSRYPTQELSITSTLDLMASSMVCTSWWEEARRHIGDKFFEHIVSSKHPKEFSRFADLLIESDRLGCDYHKIFSEIFLDTAKPQTYNYTAADLDSHLDSLARILELRPPNLTTLSLNLDYWSGEHEKCPGRRLCRFLERIEPYCGCIEKLVIGYQDDIHLAMVRTRATTFIARMNSHLVSLTIKSFELDDAMCIALRRCDSLRAVEFENVSLDSLFYVVHKWPQLRSFVYTAGDPGDMDRAVMALTASCKRLQKFVVGNDSELKELWEVSPIPVSGGALGSLLVEPDLKHLEVRSGLNVNDRFLSELARSGHALRTLILTGCPRLCGMEVNTWVEKPEIKFFDLRLITLTHCPLISQKFVTKLIERSPWLHFAHLPNHLNVDPAICALMKQRGFTFGDLHQWEKENSG</sequence>
<evidence type="ECO:0008006" key="3">
    <source>
        <dbReference type="Google" id="ProtNLM"/>
    </source>
</evidence>
<name>A0A433QDX3_9FUNG</name>
<dbReference type="SUPFAM" id="SSF52047">
    <property type="entry name" value="RNI-like"/>
    <property type="match status" value="1"/>
</dbReference>
<protein>
    <recommendedName>
        <fullName evidence="3">F-box domain-containing protein</fullName>
    </recommendedName>
</protein>
<dbReference type="Proteomes" id="UP000274822">
    <property type="component" value="Unassembled WGS sequence"/>
</dbReference>
<dbReference type="EMBL" id="RBNJ01007415">
    <property type="protein sequence ID" value="RUS27961.1"/>
    <property type="molecule type" value="Genomic_DNA"/>
</dbReference>
<reference evidence="1 2" key="1">
    <citation type="journal article" date="2018" name="New Phytol.">
        <title>Phylogenomics of Endogonaceae and evolution of mycorrhizas within Mucoromycota.</title>
        <authorList>
            <person name="Chang Y."/>
            <person name="Desiro A."/>
            <person name="Na H."/>
            <person name="Sandor L."/>
            <person name="Lipzen A."/>
            <person name="Clum A."/>
            <person name="Barry K."/>
            <person name="Grigoriev I.V."/>
            <person name="Martin F.M."/>
            <person name="Stajich J.E."/>
            <person name="Smith M.E."/>
            <person name="Bonito G."/>
            <person name="Spatafora J.W."/>
        </authorList>
    </citation>
    <scope>NUCLEOTIDE SEQUENCE [LARGE SCALE GENOMIC DNA]</scope>
    <source>
        <strain evidence="1 2">AD002</strain>
    </source>
</reference>
<dbReference type="AlphaFoldDB" id="A0A433QDX3"/>
<evidence type="ECO:0000313" key="2">
    <source>
        <dbReference type="Proteomes" id="UP000274822"/>
    </source>
</evidence>
<dbReference type="Gene3D" id="3.80.10.10">
    <property type="entry name" value="Ribonuclease Inhibitor"/>
    <property type="match status" value="1"/>
</dbReference>
<organism evidence="1 2">
    <name type="scientific">Jimgerdemannia flammicorona</name>
    <dbReference type="NCBI Taxonomy" id="994334"/>
    <lineage>
        <taxon>Eukaryota</taxon>
        <taxon>Fungi</taxon>
        <taxon>Fungi incertae sedis</taxon>
        <taxon>Mucoromycota</taxon>
        <taxon>Mucoromycotina</taxon>
        <taxon>Endogonomycetes</taxon>
        <taxon>Endogonales</taxon>
        <taxon>Endogonaceae</taxon>
        <taxon>Jimgerdemannia</taxon>
    </lineage>
</organism>
<accession>A0A433QDX3</accession>
<gene>
    <name evidence="1" type="ORF">BC938DRAFT_482516</name>
</gene>
<keyword evidence="2" id="KW-1185">Reference proteome</keyword>
<comment type="caution">
    <text evidence="1">The sequence shown here is derived from an EMBL/GenBank/DDBJ whole genome shotgun (WGS) entry which is preliminary data.</text>
</comment>
<evidence type="ECO:0000313" key="1">
    <source>
        <dbReference type="EMBL" id="RUS27961.1"/>
    </source>
</evidence>
<proteinExistence type="predicted"/>
<dbReference type="InterPro" id="IPR032675">
    <property type="entry name" value="LRR_dom_sf"/>
</dbReference>